<dbReference type="Gene3D" id="2.60.40.420">
    <property type="entry name" value="Cupredoxins - blue copper proteins"/>
    <property type="match status" value="1"/>
</dbReference>
<keyword evidence="7 11" id="KW-0249">Electron transport</keyword>
<feature type="domain" description="Blue (type 1) copper" evidence="13">
    <location>
        <begin position="32"/>
        <end position="127"/>
    </location>
</feature>
<dbReference type="InterPro" id="IPR000923">
    <property type="entry name" value="BlueCu_1"/>
</dbReference>
<evidence type="ECO:0000256" key="11">
    <source>
        <dbReference type="HAMAP-Rule" id="MF_00566"/>
    </source>
</evidence>
<dbReference type="GO" id="GO:0009055">
    <property type="term" value="F:electron transfer activity"/>
    <property type="evidence" value="ECO:0007669"/>
    <property type="project" value="UniProtKB-UniRule"/>
</dbReference>
<dbReference type="NCBIfam" id="TIGR02656">
    <property type="entry name" value="cyanin_plasto"/>
    <property type="match status" value="1"/>
</dbReference>
<organism evidence="14 15">
    <name type="scientific">Gloeothece verrucosa (strain PCC 7822)</name>
    <name type="common">Cyanothece sp. (strain PCC 7822)</name>
    <dbReference type="NCBI Taxonomy" id="497965"/>
    <lineage>
        <taxon>Bacteria</taxon>
        <taxon>Bacillati</taxon>
        <taxon>Cyanobacteriota</taxon>
        <taxon>Cyanophyceae</taxon>
        <taxon>Oscillatoriophycideae</taxon>
        <taxon>Chroococcales</taxon>
        <taxon>Aphanothecaceae</taxon>
        <taxon>Gloeothece</taxon>
        <taxon>Gloeothece verrucosa</taxon>
    </lineage>
</organism>
<comment type="cofactor">
    <cofactor evidence="12">
        <name>Cu(2+)</name>
        <dbReference type="ChEBI" id="CHEBI:29036"/>
    </cofactor>
    <text evidence="12">The crystal structure with reduced Cu(1+) has also been determined.</text>
</comment>
<dbReference type="InterPro" id="IPR002387">
    <property type="entry name" value="Plastocyanin"/>
</dbReference>
<dbReference type="Proteomes" id="UP000008206">
    <property type="component" value="Chromosome"/>
</dbReference>
<dbReference type="PRINTS" id="PR00156">
    <property type="entry name" value="COPPERBLUE"/>
</dbReference>
<dbReference type="eggNOG" id="COG3794">
    <property type="taxonomic scope" value="Bacteria"/>
</dbReference>
<evidence type="ECO:0000259" key="13">
    <source>
        <dbReference type="Pfam" id="PF00127"/>
    </source>
</evidence>
<evidence type="ECO:0000256" key="7">
    <source>
        <dbReference type="ARBA" id="ARBA00022982"/>
    </source>
</evidence>
<dbReference type="PANTHER" id="PTHR34192">
    <property type="entry name" value="PLASTOCYANIN MAJOR ISOFORM, CHLOROPLASTIC-RELATED"/>
    <property type="match status" value="1"/>
</dbReference>
<dbReference type="InterPro" id="IPR008972">
    <property type="entry name" value="Cupredoxin"/>
</dbReference>
<proteinExistence type="inferred from homology"/>
<name>E0UFN6_GLOV7</name>
<dbReference type="KEGG" id="cyj:Cyan7822_1140"/>
<evidence type="ECO:0000256" key="4">
    <source>
        <dbReference type="ARBA" id="ARBA00020130"/>
    </source>
</evidence>
<dbReference type="PANTHER" id="PTHR34192:SF10">
    <property type="entry name" value="PLASTOCYANIN MAJOR ISOFORM, CHLOROPLASTIC-RELATED"/>
    <property type="match status" value="1"/>
</dbReference>
<keyword evidence="9 11" id="KW-0793">Thylakoid</keyword>
<feature type="binding site" evidence="11 12">
    <location>
        <position position="115"/>
    </location>
    <ligand>
        <name>Cu cation</name>
        <dbReference type="ChEBI" id="CHEBI:23378"/>
    </ligand>
</feature>
<dbReference type="PROSITE" id="PS00196">
    <property type="entry name" value="COPPER_BLUE"/>
    <property type="match status" value="1"/>
</dbReference>
<dbReference type="GO" id="GO:0031676">
    <property type="term" value="C:plasma membrane-derived thylakoid membrane"/>
    <property type="evidence" value="ECO:0007669"/>
    <property type="project" value="UniProtKB-SubCell"/>
</dbReference>
<dbReference type="STRING" id="497965.Cyan7822_1140"/>
<keyword evidence="10 11" id="KW-0472">Membrane</keyword>
<dbReference type="EMBL" id="CP002198">
    <property type="protein sequence ID" value="ADN13147.1"/>
    <property type="molecule type" value="Genomic_DNA"/>
</dbReference>
<dbReference type="Pfam" id="PF00127">
    <property type="entry name" value="Copper-bind"/>
    <property type="match status" value="1"/>
</dbReference>
<dbReference type="SUPFAM" id="SSF49503">
    <property type="entry name" value="Cupredoxins"/>
    <property type="match status" value="1"/>
</dbReference>
<dbReference type="OrthoDB" id="680163at2"/>
<comment type="subcellular location">
    <subcellularLocation>
        <location evidence="2 11">Cellular thylakoid membrane</location>
        <topology evidence="2 11">Peripheral membrane protein</topology>
        <orientation evidence="2 11">Lumenal side</orientation>
    </subcellularLocation>
</comment>
<comment type="function">
    <text evidence="1 11">Participates in electron transfer between P700 and the cytochrome b6-f complex in photosystem I.</text>
</comment>
<accession>E0UFN6</accession>
<dbReference type="InterPro" id="IPR001235">
    <property type="entry name" value="Copper_blue_Plastocyanin"/>
</dbReference>
<feature type="signal peptide" evidence="11">
    <location>
        <begin position="1"/>
        <end position="28"/>
    </location>
</feature>
<feature type="binding site" evidence="11 12">
    <location>
        <position position="120"/>
    </location>
    <ligand>
        <name>Cu cation</name>
        <dbReference type="ChEBI" id="CHEBI:23378"/>
    </ligand>
</feature>
<evidence type="ECO:0000256" key="5">
    <source>
        <dbReference type="ARBA" id="ARBA00022448"/>
    </source>
</evidence>
<dbReference type="HOGENOM" id="CLU_084115_0_1_3"/>
<dbReference type="GO" id="GO:0005507">
    <property type="term" value="F:copper ion binding"/>
    <property type="evidence" value="ECO:0007669"/>
    <property type="project" value="UniProtKB-UniRule"/>
</dbReference>
<evidence type="ECO:0000313" key="15">
    <source>
        <dbReference type="Proteomes" id="UP000008206"/>
    </source>
</evidence>
<evidence type="ECO:0000256" key="3">
    <source>
        <dbReference type="ARBA" id="ARBA00005338"/>
    </source>
</evidence>
<dbReference type="PROSITE" id="PS51257">
    <property type="entry name" value="PROKAR_LIPOPROTEIN"/>
    <property type="match status" value="1"/>
</dbReference>
<reference evidence="15" key="1">
    <citation type="journal article" date="2011" name="MBio">
        <title>Novel metabolic attributes of the genus Cyanothece, comprising a group of unicellular nitrogen-fixing Cyanobacteria.</title>
        <authorList>
            <person name="Bandyopadhyay A."/>
            <person name="Elvitigala T."/>
            <person name="Welsh E."/>
            <person name="Stockel J."/>
            <person name="Liberton M."/>
            <person name="Min H."/>
            <person name="Sherman L.A."/>
            <person name="Pakrasi H.B."/>
        </authorList>
    </citation>
    <scope>NUCLEOTIDE SEQUENCE [LARGE SCALE GENOMIC DNA]</scope>
    <source>
        <strain evidence="15">PCC 7822</strain>
    </source>
</reference>
<evidence type="ECO:0000256" key="2">
    <source>
        <dbReference type="ARBA" id="ARBA00004526"/>
    </source>
</evidence>
<gene>
    <name evidence="11" type="primary">petE</name>
    <name evidence="14" type="ordered locus">Cyan7822_1140</name>
</gene>
<evidence type="ECO:0000256" key="9">
    <source>
        <dbReference type="ARBA" id="ARBA00023078"/>
    </source>
</evidence>
<feature type="chain" id="PRO_5009010408" description="Plastocyanin" evidence="11">
    <location>
        <begin position="29"/>
        <end position="127"/>
    </location>
</feature>
<comment type="similarity">
    <text evidence="3 11">Belongs to the plastocyanin family.</text>
</comment>
<feature type="binding site" evidence="11 12">
    <location>
        <position position="67"/>
    </location>
    <ligand>
        <name>Cu cation</name>
        <dbReference type="ChEBI" id="CHEBI:23378"/>
    </ligand>
</feature>
<evidence type="ECO:0000256" key="8">
    <source>
        <dbReference type="ARBA" id="ARBA00023008"/>
    </source>
</evidence>
<feature type="binding site" evidence="11 12">
    <location>
        <position position="112"/>
    </location>
    <ligand>
        <name>Cu cation</name>
        <dbReference type="ChEBI" id="CHEBI:23378"/>
    </ligand>
</feature>
<dbReference type="AlphaFoldDB" id="E0UFN6"/>
<evidence type="ECO:0000256" key="12">
    <source>
        <dbReference type="PIRSR" id="PIRSR602387-1"/>
    </source>
</evidence>
<evidence type="ECO:0000256" key="6">
    <source>
        <dbReference type="ARBA" id="ARBA00022723"/>
    </source>
</evidence>
<keyword evidence="8 11" id="KW-0186">Copper</keyword>
<keyword evidence="6 11" id="KW-0479">Metal-binding</keyword>
<dbReference type="PRINTS" id="PR00157">
    <property type="entry name" value="PLASTOCYANIN"/>
</dbReference>
<keyword evidence="11" id="KW-0732">Signal</keyword>
<evidence type="ECO:0000313" key="14">
    <source>
        <dbReference type="EMBL" id="ADN13147.1"/>
    </source>
</evidence>
<keyword evidence="15" id="KW-1185">Reference proteome</keyword>
<evidence type="ECO:0000256" key="10">
    <source>
        <dbReference type="ARBA" id="ARBA00023136"/>
    </source>
</evidence>
<keyword evidence="5 11" id="KW-0813">Transport</keyword>
<evidence type="ECO:0000256" key="1">
    <source>
        <dbReference type="ARBA" id="ARBA00002820"/>
    </source>
</evidence>
<dbReference type="HAMAP" id="MF_00566">
    <property type="entry name" value="Cytb6_f_plastocyanin"/>
    <property type="match status" value="1"/>
</dbReference>
<dbReference type="RefSeq" id="WP_013321254.1">
    <property type="nucleotide sequence ID" value="NC_014501.1"/>
</dbReference>
<dbReference type="InterPro" id="IPR028871">
    <property type="entry name" value="BlueCu_1_BS"/>
</dbReference>
<dbReference type="CDD" id="cd04219">
    <property type="entry name" value="Plastocyanin"/>
    <property type="match status" value="1"/>
</dbReference>
<dbReference type="InterPro" id="IPR023511">
    <property type="entry name" value="Plastocyanin_cyanobac"/>
</dbReference>
<sequence precursor="true">MSKKLGVLLSTVILVIACFFVTVTPALAETYTVKMGSDNGALKFQPEKLTIKAGDTVKWVNNKLSPHNAVFDSAKVPGDVSATKISHKALVFAPGESFTTTFDQPGTYTYYCEPHRGAGMVGTITVE</sequence>
<protein>
    <recommendedName>
        <fullName evidence="4 11">Plastocyanin</fullName>
    </recommendedName>
</protein>